<proteinExistence type="predicted"/>
<keyword evidence="2" id="KW-1185">Reference proteome</keyword>
<dbReference type="EMBL" id="BAAATE010000027">
    <property type="protein sequence ID" value="GAA2686330.1"/>
    <property type="molecule type" value="Genomic_DNA"/>
</dbReference>
<reference evidence="1 2" key="1">
    <citation type="journal article" date="2019" name="Int. J. Syst. Evol. Microbiol.">
        <title>The Global Catalogue of Microorganisms (GCM) 10K type strain sequencing project: providing services to taxonomists for standard genome sequencing and annotation.</title>
        <authorList>
            <consortium name="The Broad Institute Genomics Platform"/>
            <consortium name="The Broad Institute Genome Sequencing Center for Infectious Disease"/>
            <person name="Wu L."/>
            <person name="Ma J."/>
        </authorList>
    </citation>
    <scope>NUCLEOTIDE SEQUENCE [LARGE SCALE GENOMIC DNA]</scope>
    <source>
        <strain evidence="1 2">JCM 6835</strain>
    </source>
</reference>
<protein>
    <submittedName>
        <fullName evidence="1">Uncharacterized protein</fullName>
    </submittedName>
</protein>
<dbReference type="Proteomes" id="UP001501666">
    <property type="component" value="Unassembled WGS sequence"/>
</dbReference>
<name>A0ABN3SVW7_9ACTN</name>
<evidence type="ECO:0000313" key="1">
    <source>
        <dbReference type="EMBL" id="GAA2686330.1"/>
    </source>
</evidence>
<dbReference type="RefSeq" id="WP_346153070.1">
    <property type="nucleotide sequence ID" value="NZ_BAAATE010000027.1"/>
</dbReference>
<gene>
    <name evidence="1" type="ORF">GCM10010412_073770</name>
</gene>
<accession>A0ABN3SVW7</accession>
<comment type="caution">
    <text evidence="1">The sequence shown here is derived from an EMBL/GenBank/DDBJ whole genome shotgun (WGS) entry which is preliminary data.</text>
</comment>
<organism evidence="1 2">
    <name type="scientific">Nonomuraea recticatena</name>
    <dbReference type="NCBI Taxonomy" id="46178"/>
    <lineage>
        <taxon>Bacteria</taxon>
        <taxon>Bacillati</taxon>
        <taxon>Actinomycetota</taxon>
        <taxon>Actinomycetes</taxon>
        <taxon>Streptosporangiales</taxon>
        <taxon>Streptosporangiaceae</taxon>
        <taxon>Nonomuraea</taxon>
    </lineage>
</organism>
<sequence>MKHVRIEPDEFGFSLDPQPYLEVLPGLAGGMPAGAREFATEPGHYDFSKSRCVKDLALEGIEFGESDSLTLRFRHNCWKHEEDLIIGYIGVTDYHVSVELDGGRSRLLLDEVLPDSGGCRHELVFRDGTIAITCGDLVATWIDAECPDK</sequence>
<evidence type="ECO:0000313" key="2">
    <source>
        <dbReference type="Proteomes" id="UP001501666"/>
    </source>
</evidence>